<dbReference type="HAMAP" id="MF_01854">
    <property type="entry name" value="FBPase_class3"/>
    <property type="match status" value="1"/>
</dbReference>
<sequence>MKNVNLKEINRELDYLKLLSKHYPTINAASKEIINLGAILELPKGTEHFLSDIHGEYEAFSHILRNGSGMIKKEIENIFGTSMKKSEKKSLATLIYYPEEKLDTIKEEETELEEWYKITLYRLVKVCRKVSASYTRSKVRKALPKDFSYILEELLHEKENNKEKYFNKIIKIIIEIDKADDFIIALSKLIQRLIIDRVHIIGDIYDRGPAAEKIMDLLLNYHSVDIQWGNHDIVWMGAASGGVACIANALRVSLRYGNLDTVENGYGINLFPLATLANEVYGDDDCKEFKPIVKEDEHSEKEMKLISKMQKAITIIQLKLEAKIIKKYPEFNMEDRLLLDKINFENGTIKIDDKIYKLKDMNFPTINREDVFKLSEEEEEVIKKLKTSFMNSEKLQKHVRFLFSNGSMYLKYNSNLLYHGCIPMDENGNFKEMRLKGEKYKGKALMNAIERYVRDGYFNKTENEDKDYGKSIMWYLWLGINSPLFGKKKMATFESYFLDDKEIKKEEKNPYYKYRDEEKYAVKILKEFGLEPEKAHIINGHVPVQAKKGENPLKAGGKLLVIDGGLTAAYQRTTGIAGYTLICDSKGLVIAAHEPFTSRQTAIDEEKDIISTKVILENADDMQSIRDTDAGKNISKQIEFLKHLLFAYRKGLIREKI</sequence>
<dbReference type="GO" id="GO:0042132">
    <property type="term" value="F:fructose 1,6-bisphosphate 1-phosphatase activity"/>
    <property type="evidence" value="ECO:0007669"/>
    <property type="project" value="UniProtKB-UniRule"/>
</dbReference>
<comment type="cofactor">
    <cofactor evidence="4">
        <name>Mn(2+)</name>
        <dbReference type="ChEBI" id="CHEBI:29035"/>
    </cofactor>
</comment>
<dbReference type="PIRSF" id="PIRSF000906">
    <property type="entry name" value="FBPtase_Bacill"/>
    <property type="match status" value="1"/>
</dbReference>
<dbReference type="GO" id="GO:0006094">
    <property type="term" value="P:gluconeogenesis"/>
    <property type="evidence" value="ECO:0007669"/>
    <property type="project" value="UniProtKB-UniRule"/>
</dbReference>
<evidence type="ECO:0000256" key="3">
    <source>
        <dbReference type="ARBA" id="ARBA00023277"/>
    </source>
</evidence>
<keyword evidence="6" id="KW-1185">Reference proteome</keyword>
<dbReference type="InterPro" id="IPR029052">
    <property type="entry name" value="Metallo-depent_PP-like"/>
</dbReference>
<comment type="similarity">
    <text evidence="4">Belongs to the FBPase class 3 family.</text>
</comment>
<comment type="pathway">
    <text evidence="4">Carbohydrate biosynthesis; gluconeogenesis.</text>
</comment>
<organism evidence="5 6">
    <name type="scientific">Haliovirga abyssi</name>
    <dbReference type="NCBI Taxonomy" id="2996794"/>
    <lineage>
        <taxon>Bacteria</taxon>
        <taxon>Fusobacteriati</taxon>
        <taxon>Fusobacteriota</taxon>
        <taxon>Fusobacteriia</taxon>
        <taxon>Fusobacteriales</taxon>
        <taxon>Haliovirgaceae</taxon>
        <taxon>Haliovirga</taxon>
    </lineage>
</organism>
<comment type="catalytic activity">
    <reaction evidence="4">
        <text>beta-D-fructose 1,6-bisphosphate + H2O = beta-D-fructose 6-phosphate + phosphate</text>
        <dbReference type="Rhea" id="RHEA:11064"/>
        <dbReference type="ChEBI" id="CHEBI:15377"/>
        <dbReference type="ChEBI" id="CHEBI:32966"/>
        <dbReference type="ChEBI" id="CHEBI:43474"/>
        <dbReference type="ChEBI" id="CHEBI:57634"/>
        <dbReference type="EC" id="3.1.3.11"/>
    </reaction>
</comment>
<evidence type="ECO:0000256" key="2">
    <source>
        <dbReference type="ARBA" id="ARBA00023211"/>
    </source>
</evidence>
<keyword evidence="3 4" id="KW-0119">Carbohydrate metabolism</keyword>
<accession>A0AAU9D8A6</accession>
<dbReference type="Gene3D" id="3.60.21.10">
    <property type="match status" value="1"/>
</dbReference>
<dbReference type="SUPFAM" id="SSF56300">
    <property type="entry name" value="Metallo-dependent phosphatases"/>
    <property type="match status" value="1"/>
</dbReference>
<evidence type="ECO:0000313" key="5">
    <source>
        <dbReference type="EMBL" id="BDU50823.1"/>
    </source>
</evidence>
<keyword evidence="2 4" id="KW-0464">Manganese</keyword>
<dbReference type="Pfam" id="PF06874">
    <property type="entry name" value="FBPase_2"/>
    <property type="match status" value="1"/>
</dbReference>
<dbReference type="EMBL" id="AP027059">
    <property type="protein sequence ID" value="BDU50823.1"/>
    <property type="molecule type" value="Genomic_DNA"/>
</dbReference>
<reference evidence="5 6" key="1">
    <citation type="submission" date="2022-11" db="EMBL/GenBank/DDBJ databases">
        <title>Haliovirga abyssi gen. nov., sp. nov., a mesophilic fermentative bacterium isolated from the Iheya North hydrothermal field and the proposal of Haliovirgaceae fam. nov.</title>
        <authorList>
            <person name="Miyazaki U."/>
            <person name="Tame A."/>
            <person name="Miyazaki J."/>
            <person name="Takai K."/>
            <person name="Sawayama S."/>
            <person name="Kitajima M."/>
            <person name="Okamoto A."/>
            <person name="Nakagawa S."/>
        </authorList>
    </citation>
    <scope>NUCLEOTIDE SEQUENCE [LARGE SCALE GENOMIC DNA]</scope>
    <source>
        <strain evidence="5 6">IC12</strain>
    </source>
</reference>
<dbReference type="AlphaFoldDB" id="A0AAU9D8A6"/>
<evidence type="ECO:0000256" key="4">
    <source>
        <dbReference type="HAMAP-Rule" id="MF_01854"/>
    </source>
</evidence>
<proteinExistence type="inferred from homology"/>
<evidence type="ECO:0000256" key="1">
    <source>
        <dbReference type="ARBA" id="ARBA00022801"/>
    </source>
</evidence>
<dbReference type="InterPro" id="IPR009164">
    <property type="entry name" value="FBPtase_class3"/>
</dbReference>
<keyword evidence="1 4" id="KW-0378">Hydrolase</keyword>
<evidence type="ECO:0000313" key="6">
    <source>
        <dbReference type="Proteomes" id="UP001321582"/>
    </source>
</evidence>
<gene>
    <name evidence="4 5" type="primary">fbp</name>
    <name evidence="5" type="ORF">HLVA_13920</name>
</gene>
<name>A0AAU9D8A6_9FUSO</name>
<dbReference type="Proteomes" id="UP001321582">
    <property type="component" value="Chromosome"/>
</dbReference>
<dbReference type="KEGG" id="haby:HLVA_13920"/>
<protein>
    <recommendedName>
        <fullName evidence="4">Fructose-1,6-bisphosphatase class 3</fullName>
        <shortName evidence="4">FBPase class 3</shortName>
        <ecNumber evidence="4">3.1.3.11</ecNumber>
    </recommendedName>
    <alternativeName>
        <fullName evidence="4">D-fructose-1,6-bisphosphate 1-phosphohydrolase class 3</fullName>
    </alternativeName>
</protein>
<dbReference type="EC" id="3.1.3.11" evidence="4"/>